<dbReference type="EMBL" id="JARJCW010000072">
    <property type="protein sequence ID" value="KAJ7198540.1"/>
    <property type="molecule type" value="Genomic_DNA"/>
</dbReference>
<dbReference type="AlphaFoldDB" id="A0AAD6UZL9"/>
<evidence type="ECO:0000313" key="2">
    <source>
        <dbReference type="Proteomes" id="UP001219525"/>
    </source>
</evidence>
<keyword evidence="2" id="KW-1185">Reference proteome</keyword>
<name>A0AAD6UZL9_9AGAR</name>
<protein>
    <submittedName>
        <fullName evidence="1">Uncharacterized protein</fullName>
    </submittedName>
</protein>
<evidence type="ECO:0000313" key="1">
    <source>
        <dbReference type="EMBL" id="KAJ7198540.1"/>
    </source>
</evidence>
<dbReference type="Proteomes" id="UP001219525">
    <property type="component" value="Unassembled WGS sequence"/>
</dbReference>
<reference evidence="1" key="1">
    <citation type="submission" date="2023-03" db="EMBL/GenBank/DDBJ databases">
        <title>Massive genome expansion in bonnet fungi (Mycena s.s.) driven by repeated elements and novel gene families across ecological guilds.</title>
        <authorList>
            <consortium name="Lawrence Berkeley National Laboratory"/>
            <person name="Harder C.B."/>
            <person name="Miyauchi S."/>
            <person name="Viragh M."/>
            <person name="Kuo A."/>
            <person name="Thoen E."/>
            <person name="Andreopoulos B."/>
            <person name="Lu D."/>
            <person name="Skrede I."/>
            <person name="Drula E."/>
            <person name="Henrissat B."/>
            <person name="Morin E."/>
            <person name="Kohler A."/>
            <person name="Barry K."/>
            <person name="LaButti K."/>
            <person name="Morin E."/>
            <person name="Salamov A."/>
            <person name="Lipzen A."/>
            <person name="Mereny Z."/>
            <person name="Hegedus B."/>
            <person name="Baldrian P."/>
            <person name="Stursova M."/>
            <person name="Weitz H."/>
            <person name="Taylor A."/>
            <person name="Grigoriev I.V."/>
            <person name="Nagy L.G."/>
            <person name="Martin F."/>
            <person name="Kauserud H."/>
        </authorList>
    </citation>
    <scope>NUCLEOTIDE SEQUENCE</scope>
    <source>
        <strain evidence="1">9144</strain>
    </source>
</reference>
<comment type="caution">
    <text evidence="1">The sequence shown here is derived from an EMBL/GenBank/DDBJ whole genome shotgun (WGS) entry which is preliminary data.</text>
</comment>
<sequence>MSLRKFCLPPHVFLSHRVTLHCIFGIVSSIWGHTDKLTGKRGRPVNLNPITAKKLQALSEIPRKESGMKRGYEDKETGPQAGEQRDCGVFTQCAVSFQVEIIHKALRPQRHAGGRCIDGSHQACRDVSNRGKCHIYVVHQCVVRRAAFCCVASRWDVSHWHLTNVSHQNNLDNLQAQALYLKSLSLSISKSGMGPSTITDHNTRSLWPWYDSAGSPMPLYTANGNAAGRQLEPAMWPDLLISWRSAAHQPVPG</sequence>
<gene>
    <name evidence="1" type="ORF">GGX14DRAFT_401906</name>
</gene>
<proteinExistence type="predicted"/>
<organism evidence="1 2">
    <name type="scientific">Mycena pura</name>
    <dbReference type="NCBI Taxonomy" id="153505"/>
    <lineage>
        <taxon>Eukaryota</taxon>
        <taxon>Fungi</taxon>
        <taxon>Dikarya</taxon>
        <taxon>Basidiomycota</taxon>
        <taxon>Agaricomycotina</taxon>
        <taxon>Agaricomycetes</taxon>
        <taxon>Agaricomycetidae</taxon>
        <taxon>Agaricales</taxon>
        <taxon>Marasmiineae</taxon>
        <taxon>Mycenaceae</taxon>
        <taxon>Mycena</taxon>
    </lineage>
</organism>
<accession>A0AAD6UZL9</accession>